<evidence type="ECO:0000313" key="2">
    <source>
        <dbReference type="Proteomes" id="UP001374535"/>
    </source>
</evidence>
<dbReference type="Proteomes" id="UP001374535">
    <property type="component" value="Chromosome 11"/>
</dbReference>
<proteinExistence type="predicted"/>
<evidence type="ECO:0000313" key="1">
    <source>
        <dbReference type="EMBL" id="WVY89767.1"/>
    </source>
</evidence>
<name>A0AAQ3MER4_VIGMU</name>
<gene>
    <name evidence="1" type="ORF">V8G54_035281</name>
</gene>
<reference evidence="1 2" key="1">
    <citation type="journal article" date="2023" name="Life. Sci Alliance">
        <title>Evolutionary insights into 3D genome organization and epigenetic landscape of Vigna mungo.</title>
        <authorList>
            <person name="Junaid A."/>
            <person name="Singh B."/>
            <person name="Bhatia S."/>
        </authorList>
    </citation>
    <scope>NUCLEOTIDE SEQUENCE [LARGE SCALE GENOMIC DNA]</scope>
    <source>
        <strain evidence="1">Urdbean</strain>
    </source>
</reference>
<dbReference type="AlphaFoldDB" id="A0AAQ3MER4"/>
<protein>
    <submittedName>
        <fullName evidence="1">Uncharacterized protein</fullName>
    </submittedName>
</protein>
<organism evidence="1 2">
    <name type="scientific">Vigna mungo</name>
    <name type="common">Black gram</name>
    <name type="synonym">Phaseolus mungo</name>
    <dbReference type="NCBI Taxonomy" id="3915"/>
    <lineage>
        <taxon>Eukaryota</taxon>
        <taxon>Viridiplantae</taxon>
        <taxon>Streptophyta</taxon>
        <taxon>Embryophyta</taxon>
        <taxon>Tracheophyta</taxon>
        <taxon>Spermatophyta</taxon>
        <taxon>Magnoliopsida</taxon>
        <taxon>eudicotyledons</taxon>
        <taxon>Gunneridae</taxon>
        <taxon>Pentapetalae</taxon>
        <taxon>rosids</taxon>
        <taxon>fabids</taxon>
        <taxon>Fabales</taxon>
        <taxon>Fabaceae</taxon>
        <taxon>Papilionoideae</taxon>
        <taxon>50 kb inversion clade</taxon>
        <taxon>NPAAA clade</taxon>
        <taxon>indigoferoid/millettioid clade</taxon>
        <taxon>Phaseoleae</taxon>
        <taxon>Vigna</taxon>
    </lineage>
</organism>
<sequence length="124" mass="14631">MEVQTQKEREHNLNLLPDLPLFASQMYSEYPVIKATILPSFHPLFLKLTDPLQLYQEQAGTKWKQVQMHDHVFLLLQEPSYLKYSKTHPLPHQLQCLQQYALELGQMTHYLSHRSQEPDVPAQH</sequence>
<keyword evidence="2" id="KW-1185">Reference proteome</keyword>
<dbReference type="EMBL" id="CP144690">
    <property type="protein sequence ID" value="WVY89767.1"/>
    <property type="molecule type" value="Genomic_DNA"/>
</dbReference>
<accession>A0AAQ3MER4</accession>